<evidence type="ECO:0000313" key="3">
    <source>
        <dbReference type="EMBL" id="SLN13046.1"/>
    </source>
</evidence>
<dbReference type="CDD" id="cd07012">
    <property type="entry name" value="PBP2_Bug_TTT"/>
    <property type="match status" value="1"/>
</dbReference>
<protein>
    <submittedName>
        <fullName evidence="3">Tripartite tricarboxylate transporter family receptor</fullName>
    </submittedName>
</protein>
<dbReference type="AlphaFoldDB" id="A0A1Y5RB90"/>
<reference evidence="3 4" key="1">
    <citation type="submission" date="2017-03" db="EMBL/GenBank/DDBJ databases">
        <authorList>
            <person name="Afonso C.L."/>
            <person name="Miller P.J."/>
            <person name="Scott M.A."/>
            <person name="Spackman E."/>
            <person name="Goraichik I."/>
            <person name="Dimitrov K.M."/>
            <person name="Suarez D.L."/>
            <person name="Swayne D.E."/>
        </authorList>
    </citation>
    <scope>NUCLEOTIDE SEQUENCE [LARGE SCALE GENOMIC DNA]</scope>
    <source>
        <strain evidence="3 4">CECT 8397</strain>
    </source>
</reference>
<evidence type="ECO:0000313" key="4">
    <source>
        <dbReference type="Proteomes" id="UP000193623"/>
    </source>
</evidence>
<evidence type="ECO:0000256" key="2">
    <source>
        <dbReference type="SAM" id="SignalP"/>
    </source>
</evidence>
<gene>
    <name evidence="3" type="ORF">PSJ8397_00209</name>
</gene>
<organism evidence="3 4">
    <name type="scientific">Pseudooctadecabacter jejudonensis</name>
    <dbReference type="NCBI Taxonomy" id="1391910"/>
    <lineage>
        <taxon>Bacteria</taxon>
        <taxon>Pseudomonadati</taxon>
        <taxon>Pseudomonadota</taxon>
        <taxon>Alphaproteobacteria</taxon>
        <taxon>Rhodobacterales</taxon>
        <taxon>Paracoccaceae</taxon>
        <taxon>Pseudooctadecabacter</taxon>
    </lineage>
</organism>
<sequence length="311" mass="33088">MKLRTTLASVAALTLSTGAALAEYPERTINMVIPFSAGGGTDVPGRFFAAEMEKLLGQNIVATNVEGAGGTIGATQQADAPADGYNLLFAPVGTMTTQPHLRNTSYNVDSWTPICMVSEGPYYLVVGADSGIESVEDYKAITANGGPRFVGAGPGSMDHVAQLTLDSELGIEQQYLPTGGGADKATEIGGGRADASVWFADFDTRFNFNALAIMADERSDQHPDIPTMQELGYDVNVSIWFGLFAQDDAPAEAVETLSAACETAVSTDSFKENMAGANRLIRYMGTDEFGDFFRRTFELNGELMRKAGLVN</sequence>
<dbReference type="RefSeq" id="WP_159453074.1">
    <property type="nucleotide sequence ID" value="NZ_FWFT01000001.1"/>
</dbReference>
<dbReference type="Pfam" id="PF03401">
    <property type="entry name" value="TctC"/>
    <property type="match status" value="1"/>
</dbReference>
<feature type="chain" id="PRO_5011004396" evidence="2">
    <location>
        <begin position="23"/>
        <end position="311"/>
    </location>
</feature>
<dbReference type="PIRSF" id="PIRSF017082">
    <property type="entry name" value="YflP"/>
    <property type="match status" value="1"/>
</dbReference>
<accession>A0A1Y5RB90</accession>
<comment type="similarity">
    <text evidence="1">Belongs to the UPF0065 (bug) family.</text>
</comment>
<dbReference type="OrthoDB" id="7248487at2"/>
<dbReference type="Proteomes" id="UP000193623">
    <property type="component" value="Unassembled WGS sequence"/>
</dbReference>
<name>A0A1Y5RB90_9RHOB</name>
<proteinExistence type="inferred from homology"/>
<dbReference type="InterPro" id="IPR005064">
    <property type="entry name" value="BUG"/>
</dbReference>
<dbReference type="EMBL" id="FWFT01000001">
    <property type="protein sequence ID" value="SLN13046.1"/>
    <property type="molecule type" value="Genomic_DNA"/>
</dbReference>
<evidence type="ECO:0000256" key="1">
    <source>
        <dbReference type="ARBA" id="ARBA00006987"/>
    </source>
</evidence>
<dbReference type="PANTHER" id="PTHR42928">
    <property type="entry name" value="TRICARBOXYLATE-BINDING PROTEIN"/>
    <property type="match status" value="1"/>
</dbReference>
<dbReference type="InterPro" id="IPR042100">
    <property type="entry name" value="Bug_dom1"/>
</dbReference>
<dbReference type="Gene3D" id="3.40.190.150">
    <property type="entry name" value="Bordetella uptake gene, domain 1"/>
    <property type="match status" value="1"/>
</dbReference>
<dbReference type="Gene3D" id="3.40.190.10">
    <property type="entry name" value="Periplasmic binding protein-like II"/>
    <property type="match status" value="1"/>
</dbReference>
<keyword evidence="2" id="KW-0732">Signal</keyword>
<keyword evidence="3" id="KW-0675">Receptor</keyword>
<dbReference type="PANTHER" id="PTHR42928:SF5">
    <property type="entry name" value="BLR1237 PROTEIN"/>
    <property type="match status" value="1"/>
</dbReference>
<keyword evidence="4" id="KW-1185">Reference proteome</keyword>
<feature type="signal peptide" evidence="2">
    <location>
        <begin position="1"/>
        <end position="22"/>
    </location>
</feature>